<protein>
    <submittedName>
        <fullName evidence="1">Ig domain-containing protein</fullName>
    </submittedName>
</protein>
<evidence type="ECO:0000313" key="1">
    <source>
        <dbReference type="EMBL" id="MBF9069047.1"/>
    </source>
</evidence>
<sequence length="298" mass="29852">MSPGQAGGVANVSFGSYGTFAEQASWSNDTNNCAISHAILTHGGSTSNTVTVTNPGTQSSTVGGSVSLQVQASDSASGQTLSYSATGLPAGVTVNSSTGLITGSPTTAATSSVTVTVKDSTGASGSTTFNWTVAASGGCTAAQLIGNGGFESGTAPWTGTTGSIVDSSLYGIPAHSGTYASILDDYGYAATDTLAQTVSIPATCTNATFSFWRYITTSESALGAADTLQVQVLNSSGTVLATLHTFSNLDADNKWDQASYSLSQFAGQKVTLKFTGSETDTYGGSTAFALDDVALTVS</sequence>
<organism evidence="1 2">
    <name type="scientific">Streptacidiphilus fuscans</name>
    <dbReference type="NCBI Taxonomy" id="2789292"/>
    <lineage>
        <taxon>Bacteria</taxon>
        <taxon>Bacillati</taxon>
        <taxon>Actinomycetota</taxon>
        <taxon>Actinomycetes</taxon>
        <taxon>Kitasatosporales</taxon>
        <taxon>Streptomycetaceae</taxon>
        <taxon>Streptacidiphilus</taxon>
    </lineage>
</organism>
<dbReference type="InterPro" id="IPR013783">
    <property type="entry name" value="Ig-like_fold"/>
</dbReference>
<dbReference type="InterPro" id="IPR015919">
    <property type="entry name" value="Cadherin-like_sf"/>
</dbReference>
<name>A0A931FBU7_9ACTN</name>
<dbReference type="SUPFAM" id="SSF49313">
    <property type="entry name" value="Cadherin-like"/>
    <property type="match status" value="1"/>
</dbReference>
<proteinExistence type="predicted"/>
<accession>A0A931FBU7</accession>
<dbReference type="AlphaFoldDB" id="A0A931FBU7"/>
<dbReference type="Proteomes" id="UP000657385">
    <property type="component" value="Unassembled WGS sequence"/>
</dbReference>
<dbReference type="GO" id="GO:0005975">
    <property type="term" value="P:carbohydrate metabolic process"/>
    <property type="evidence" value="ECO:0007669"/>
    <property type="project" value="UniProtKB-ARBA"/>
</dbReference>
<keyword evidence="2" id="KW-1185">Reference proteome</keyword>
<dbReference type="GO" id="GO:0016020">
    <property type="term" value="C:membrane"/>
    <property type="evidence" value="ECO:0007669"/>
    <property type="project" value="InterPro"/>
</dbReference>
<dbReference type="InterPro" id="IPR013320">
    <property type="entry name" value="ConA-like_dom_sf"/>
</dbReference>
<dbReference type="Pfam" id="PF05345">
    <property type="entry name" value="He_PIG"/>
    <property type="match status" value="1"/>
</dbReference>
<dbReference type="Pfam" id="PF20773">
    <property type="entry name" value="InhA-like_MAM"/>
    <property type="match status" value="1"/>
</dbReference>
<reference evidence="1" key="1">
    <citation type="submission" date="2020-11" db="EMBL/GenBank/DDBJ databases">
        <title>Isolation and identification of active actinomycetes.</title>
        <authorList>
            <person name="Yu B."/>
        </authorList>
    </citation>
    <scope>NUCLEOTIDE SEQUENCE</scope>
    <source>
        <strain evidence="1">NEAU-YB345</strain>
    </source>
</reference>
<dbReference type="Gene3D" id="2.60.120.260">
    <property type="entry name" value="Galactose-binding domain-like"/>
    <property type="match status" value="1"/>
</dbReference>
<gene>
    <name evidence="1" type="ORF">I2501_13555</name>
</gene>
<comment type="caution">
    <text evidence="1">The sequence shown here is derived from an EMBL/GenBank/DDBJ whole genome shotgun (WGS) entry which is preliminary data.</text>
</comment>
<dbReference type="Gene3D" id="2.60.40.10">
    <property type="entry name" value="Immunoglobulins"/>
    <property type="match status" value="1"/>
</dbReference>
<dbReference type="EMBL" id="JADPRT010000005">
    <property type="protein sequence ID" value="MBF9069047.1"/>
    <property type="molecule type" value="Genomic_DNA"/>
</dbReference>
<dbReference type="SUPFAM" id="SSF49899">
    <property type="entry name" value="Concanavalin A-like lectins/glucanases"/>
    <property type="match status" value="1"/>
</dbReference>
<evidence type="ECO:0000313" key="2">
    <source>
        <dbReference type="Proteomes" id="UP000657385"/>
    </source>
</evidence>
<dbReference type="GO" id="GO:0005509">
    <property type="term" value="F:calcium ion binding"/>
    <property type="evidence" value="ECO:0007669"/>
    <property type="project" value="InterPro"/>
</dbReference>